<name>A0AAW0F913_9APHY</name>
<evidence type="ECO:0000256" key="1">
    <source>
        <dbReference type="SAM" id="MobiDB-lite"/>
    </source>
</evidence>
<evidence type="ECO:0000313" key="3">
    <source>
        <dbReference type="Proteomes" id="UP001385951"/>
    </source>
</evidence>
<reference evidence="2 3" key="1">
    <citation type="submission" date="2022-09" db="EMBL/GenBank/DDBJ databases">
        <authorList>
            <person name="Palmer J.M."/>
        </authorList>
    </citation>
    <scope>NUCLEOTIDE SEQUENCE [LARGE SCALE GENOMIC DNA]</scope>
    <source>
        <strain evidence="2 3">DSM 7382</strain>
    </source>
</reference>
<accession>A0AAW0F913</accession>
<gene>
    <name evidence="2" type="ORF">QCA50_020728</name>
</gene>
<dbReference type="Proteomes" id="UP001385951">
    <property type="component" value="Unassembled WGS sequence"/>
</dbReference>
<comment type="caution">
    <text evidence="2">The sequence shown here is derived from an EMBL/GenBank/DDBJ whole genome shotgun (WGS) entry which is preliminary data.</text>
</comment>
<dbReference type="EMBL" id="JASBNA010000123">
    <property type="protein sequence ID" value="KAK7676311.1"/>
    <property type="molecule type" value="Genomic_DNA"/>
</dbReference>
<feature type="region of interest" description="Disordered" evidence="1">
    <location>
        <begin position="335"/>
        <end position="382"/>
    </location>
</feature>
<keyword evidence="3" id="KW-1185">Reference proteome</keyword>
<organism evidence="2 3">
    <name type="scientific">Cerrena zonata</name>
    <dbReference type="NCBI Taxonomy" id="2478898"/>
    <lineage>
        <taxon>Eukaryota</taxon>
        <taxon>Fungi</taxon>
        <taxon>Dikarya</taxon>
        <taxon>Basidiomycota</taxon>
        <taxon>Agaricomycotina</taxon>
        <taxon>Agaricomycetes</taxon>
        <taxon>Polyporales</taxon>
        <taxon>Cerrenaceae</taxon>
        <taxon>Cerrena</taxon>
    </lineage>
</organism>
<dbReference type="AlphaFoldDB" id="A0AAW0F913"/>
<protein>
    <submittedName>
        <fullName evidence="2">Uncharacterized protein</fullName>
    </submittedName>
</protein>
<feature type="compositionally biased region" description="Polar residues" evidence="1">
    <location>
        <begin position="346"/>
        <end position="361"/>
    </location>
</feature>
<evidence type="ECO:0000313" key="2">
    <source>
        <dbReference type="EMBL" id="KAK7676311.1"/>
    </source>
</evidence>
<sequence>MVRTAAPKVRPQMSKDKRASLVEQREKFLKAIGDERVRARKAALDIAKAHGKSFKSVMSKTYAGGNLTQKTRKKTLFNAVIHDTALKRKAEGEGPKGKQALGKLTTEISTSDWRDIPPEEQTRLLTQLEKDSIPKAASKKHIAQDVGYVYDDTKTTLDGLVMRTGCHYLLVIMRDDVKDSYTTHVSTTARVKDACFQLYKATPETMAMKMESYLTTGLTGVLNQMNRAKKATIYRDAIRGHVYESLCALLREMRVAEKDLPRQMEWTSFKYSEIVSKHGVRLDGWTEPEFKNPGTYKNLPPLERIWTAIESEVCRWVRLDKEEWESWKKDHREKILAGGKKPCQPRGSNKNASSSKETGQSESEETMPHGPPGESSKVTRNDLTTTSPVIQTASMQTWETQVAFPSPATEAAVTPSSIQSYSGLSLQELLNIDQPGSFGIAQGSTVGGTWYMDPNLPGVPMSGPTFF</sequence>
<proteinExistence type="predicted"/>